<dbReference type="PANTHER" id="PTHR43179:SF12">
    <property type="entry name" value="GALACTOFURANOSYLTRANSFERASE GLFT2"/>
    <property type="match status" value="1"/>
</dbReference>
<dbReference type="Gene3D" id="3.90.550.10">
    <property type="entry name" value="Spore Coat Polysaccharide Biosynthesis Protein SpsA, Chain A"/>
    <property type="match status" value="1"/>
</dbReference>
<dbReference type="RefSeq" id="WP_340329756.1">
    <property type="nucleotide sequence ID" value="NZ_JAZHOF010000004.1"/>
</dbReference>
<evidence type="ECO:0000313" key="7">
    <source>
        <dbReference type="Proteomes" id="UP001378188"/>
    </source>
</evidence>
<dbReference type="Pfam" id="PF00535">
    <property type="entry name" value="Glycos_transf_2"/>
    <property type="match status" value="1"/>
</dbReference>
<organism evidence="6 7">
    <name type="scientific">Microbaculum marinum</name>
    <dbReference type="NCBI Taxonomy" id="1764581"/>
    <lineage>
        <taxon>Bacteria</taxon>
        <taxon>Pseudomonadati</taxon>
        <taxon>Pseudomonadota</taxon>
        <taxon>Alphaproteobacteria</taxon>
        <taxon>Hyphomicrobiales</taxon>
        <taxon>Tepidamorphaceae</taxon>
        <taxon>Microbaculum</taxon>
    </lineage>
</organism>
<dbReference type="Gene3D" id="3.40.50.2000">
    <property type="entry name" value="Glycogen Phosphorylase B"/>
    <property type="match status" value="2"/>
</dbReference>
<dbReference type="SUPFAM" id="SSF53756">
    <property type="entry name" value="UDP-Glycosyltransferase/glycogen phosphorylase"/>
    <property type="match status" value="1"/>
</dbReference>
<keyword evidence="2 6" id="KW-0328">Glycosyltransferase</keyword>
<gene>
    <name evidence="6" type="ORF">V3328_11270</name>
</gene>
<evidence type="ECO:0000256" key="2">
    <source>
        <dbReference type="ARBA" id="ARBA00022676"/>
    </source>
</evidence>
<feature type="domain" description="Glycosyltransferase 2-like" evidence="5">
    <location>
        <begin position="231"/>
        <end position="405"/>
    </location>
</feature>
<keyword evidence="7" id="KW-1185">Reference proteome</keyword>
<dbReference type="AlphaFoldDB" id="A0AAW9RVL6"/>
<dbReference type="SUPFAM" id="SSF53448">
    <property type="entry name" value="Nucleotide-diphospho-sugar transferases"/>
    <property type="match status" value="1"/>
</dbReference>
<accession>A0AAW9RVL6</accession>
<evidence type="ECO:0000256" key="3">
    <source>
        <dbReference type="ARBA" id="ARBA00022679"/>
    </source>
</evidence>
<reference evidence="6 7" key="1">
    <citation type="submission" date="2024-02" db="EMBL/GenBank/DDBJ databases">
        <title>Genome analysis and characterization of Microbaculum marinisediminis sp. nov., isolated from marine sediment.</title>
        <authorList>
            <person name="Du Z.-J."/>
            <person name="Ye Y.-Q."/>
            <person name="Zhang Z.-R."/>
            <person name="Yuan S.-M."/>
            <person name="Zhang X.-Y."/>
        </authorList>
    </citation>
    <scope>NUCLEOTIDE SEQUENCE [LARGE SCALE GENOMIC DNA]</scope>
    <source>
        <strain evidence="6 7">SDUM1044001</strain>
    </source>
</reference>
<dbReference type="InterPro" id="IPR001173">
    <property type="entry name" value="Glyco_trans_2-like"/>
</dbReference>
<protein>
    <submittedName>
        <fullName evidence="6">Glycosyltransferase</fullName>
        <ecNumber evidence="6">2.4.-.-</ecNumber>
    </submittedName>
</protein>
<evidence type="ECO:0000256" key="1">
    <source>
        <dbReference type="ARBA" id="ARBA00006739"/>
    </source>
</evidence>
<sequence length="913" mass="102974">MDLPTNEVRGLRTEIVTGRELPSRDESELLLSEYVRPDVYLSENGLEETADAVRHYLDTGWSTGCLPNLWFNAVAYETDLAGALANVSPPLLRFAIRARVDASERARVLKFTSDRHARKLLRPFFDREYYRDRYRDVVGQRMDPLLHYMRIGWREGRDPSAWFSTRFYRQAYRDVRDAQVNPLLHYAVFGQGEGRRTNALGAETIQTPELPSKEDWERIFRRNAPHHRLDVVVPVYRGYRDTLACIYSVLTSANRTDFNLIVVNDASPEPELAEALRELAGRGLFDLIENEQNEGFVRSVTKGMLSNPDNDIVLLNSDAVVSGNWIDRLRYHAKSGRAVATVTPFSNNATICSYPLANSNNSYRLEIASSELDKLCKQTNRGKSIRIPVGVGFCMWINRDAIDRVGLFDTENFARGYGEEVDFCMRCVKAGLHNLQALDVFVQHTGEVSFQKTAIANRRAGERAVDLKHPEFQGRVRRFVDVDPSREAREALDWSRFARHFRGRCAVFVLHDMGGGIETNARDLADALSRQGIDVLALRIVRESIATVRFEQYSVAREIFCPNIGELSVLQGEQQILDILKALKPKFVHVHSVARMHIRAVDRLFAVLRNCGANLYYTWHDYTPFCPRNSFVDAEGQYCNEEVGERCVSCIRQRPAVSEAGGDPARWRRVFERFLGSVHTQILPNPDVASRAELLPRTGQLRVRPHPETGRAMVRFTEPPHDRTPIRIATVGAIGPHKGSDVLMALARDARLRSLPIEYLVIGYTDYRGQGPVAETGEYGSDGGAILRLMEYRPHFALLPSICPETYGYALSLALQVGLPPIVFDIGALAQRLTSIGAGIVLPYEYSVDTQKINDHILQLDIAETWSKMTGTATRGDTVSISDYYGLQDDDTDAPDGAGGARRVRKRHRLQAT</sequence>
<keyword evidence="3 6" id="KW-0808">Transferase</keyword>
<evidence type="ECO:0000259" key="5">
    <source>
        <dbReference type="Pfam" id="PF00535"/>
    </source>
</evidence>
<evidence type="ECO:0000256" key="4">
    <source>
        <dbReference type="SAM" id="MobiDB-lite"/>
    </source>
</evidence>
<dbReference type="EMBL" id="JAZHOF010000004">
    <property type="protein sequence ID" value="MEJ8572058.1"/>
    <property type="molecule type" value="Genomic_DNA"/>
</dbReference>
<dbReference type="InterPro" id="IPR029044">
    <property type="entry name" value="Nucleotide-diphossugar_trans"/>
</dbReference>
<dbReference type="PANTHER" id="PTHR43179">
    <property type="entry name" value="RHAMNOSYLTRANSFERASE WBBL"/>
    <property type="match status" value="1"/>
</dbReference>
<name>A0AAW9RVL6_9HYPH</name>
<proteinExistence type="inferred from homology"/>
<dbReference type="EC" id="2.4.-.-" evidence="6"/>
<dbReference type="GO" id="GO:0016757">
    <property type="term" value="F:glycosyltransferase activity"/>
    <property type="evidence" value="ECO:0007669"/>
    <property type="project" value="UniProtKB-KW"/>
</dbReference>
<feature type="region of interest" description="Disordered" evidence="4">
    <location>
        <begin position="892"/>
        <end position="913"/>
    </location>
</feature>
<evidence type="ECO:0000313" key="6">
    <source>
        <dbReference type="EMBL" id="MEJ8572058.1"/>
    </source>
</evidence>
<feature type="compositionally biased region" description="Basic residues" evidence="4">
    <location>
        <begin position="902"/>
        <end position="913"/>
    </location>
</feature>
<comment type="caution">
    <text evidence="6">The sequence shown here is derived from an EMBL/GenBank/DDBJ whole genome shotgun (WGS) entry which is preliminary data.</text>
</comment>
<dbReference type="Proteomes" id="UP001378188">
    <property type="component" value="Unassembled WGS sequence"/>
</dbReference>
<comment type="similarity">
    <text evidence="1">Belongs to the glycosyltransferase 2 family.</text>
</comment>